<sequence length="149" mass="17644">MKKCSRCKKEKSIEEFNFKKKSLNIRHNQCKSCTRLFVKNHYNKNKEYYLEKTHKRNARIRLETFDYIKHHLLENPCIDCGESDITVLEFDHNGKAPKFKAVSSVIRHGYPLQKIKEEIGKCDVRCANCHRKKTAKDFKWLKSKNAPVA</sequence>
<evidence type="ECO:0000313" key="1">
    <source>
        <dbReference type="EMBL" id="OGI71053.1"/>
    </source>
</evidence>
<comment type="caution">
    <text evidence="1">The sequence shown here is derived from an EMBL/GenBank/DDBJ whole genome shotgun (WGS) entry which is preliminary data.</text>
</comment>
<dbReference type="EMBL" id="MFTY01000021">
    <property type="protein sequence ID" value="OGI71053.1"/>
    <property type="molecule type" value="Genomic_DNA"/>
</dbReference>
<organism evidence="1 2">
    <name type="scientific">Candidatus Nomurabacteria bacterium RIFCSPHIGHO2_02_FULL_35_13</name>
    <dbReference type="NCBI Taxonomy" id="1801748"/>
    <lineage>
        <taxon>Bacteria</taxon>
        <taxon>Candidatus Nomuraibacteriota</taxon>
    </lineage>
</organism>
<dbReference type="AlphaFoldDB" id="A0A1F6VN65"/>
<evidence type="ECO:0000313" key="2">
    <source>
        <dbReference type="Proteomes" id="UP000177112"/>
    </source>
</evidence>
<evidence type="ECO:0008006" key="3">
    <source>
        <dbReference type="Google" id="ProtNLM"/>
    </source>
</evidence>
<dbReference type="Proteomes" id="UP000177112">
    <property type="component" value="Unassembled WGS sequence"/>
</dbReference>
<accession>A0A1F6VN65</accession>
<reference evidence="1 2" key="1">
    <citation type="journal article" date="2016" name="Nat. Commun.">
        <title>Thousands of microbial genomes shed light on interconnected biogeochemical processes in an aquifer system.</title>
        <authorList>
            <person name="Anantharaman K."/>
            <person name="Brown C.T."/>
            <person name="Hug L.A."/>
            <person name="Sharon I."/>
            <person name="Castelle C.J."/>
            <person name="Probst A.J."/>
            <person name="Thomas B.C."/>
            <person name="Singh A."/>
            <person name="Wilkins M.J."/>
            <person name="Karaoz U."/>
            <person name="Brodie E.L."/>
            <person name="Williams K.H."/>
            <person name="Hubbard S.S."/>
            <person name="Banfield J.F."/>
        </authorList>
    </citation>
    <scope>NUCLEOTIDE SEQUENCE [LARGE SCALE GENOMIC DNA]</scope>
</reference>
<proteinExistence type="predicted"/>
<name>A0A1F6VN65_9BACT</name>
<protein>
    <recommendedName>
        <fullName evidence="3">HNH domain-containing protein</fullName>
    </recommendedName>
</protein>
<gene>
    <name evidence="1" type="ORF">A3B84_02525</name>
</gene>